<proteinExistence type="predicted"/>
<dbReference type="Pfam" id="PF18377">
    <property type="entry name" value="FERM_F2"/>
    <property type="match status" value="1"/>
</dbReference>
<evidence type="ECO:0000256" key="5">
    <source>
        <dbReference type="ARBA" id="ARBA00051245"/>
    </source>
</evidence>
<dbReference type="PANTHER" id="PTHR45807">
    <property type="entry name" value="TYROSINE-PROTEIN KINASE HOPSCOTCH"/>
    <property type="match status" value="1"/>
</dbReference>
<protein>
    <recommendedName>
        <fullName evidence="1">non-specific protein-tyrosine kinase</fullName>
        <ecNumber evidence="1">2.7.10.2</ecNumber>
    </recommendedName>
</protein>
<keyword evidence="10" id="KW-1185">Reference proteome</keyword>
<dbReference type="InterPro" id="IPR041046">
    <property type="entry name" value="FERM_F2"/>
</dbReference>
<reference evidence="9 10" key="1">
    <citation type="submission" date="2024-02" db="EMBL/GenBank/DDBJ databases">
        <authorList>
            <person name="Daric V."/>
            <person name="Darras S."/>
        </authorList>
    </citation>
    <scope>NUCLEOTIDE SEQUENCE [LARGE SCALE GENOMIC DNA]</scope>
</reference>
<evidence type="ECO:0000256" key="6">
    <source>
        <dbReference type="PROSITE-ProRule" id="PRU10141"/>
    </source>
</evidence>
<keyword evidence="6" id="KW-0547">Nucleotide-binding</keyword>
<accession>A0ABP0GDA6</accession>
<dbReference type="InterPro" id="IPR049385">
    <property type="entry name" value="FAK1-like_FERM_C"/>
</dbReference>
<evidence type="ECO:0000259" key="7">
    <source>
        <dbReference type="PROSITE" id="PS50011"/>
    </source>
</evidence>
<dbReference type="Pfam" id="PF07714">
    <property type="entry name" value="PK_Tyr_Ser-Thr"/>
    <property type="match status" value="2"/>
</dbReference>
<dbReference type="InterPro" id="IPR000719">
    <property type="entry name" value="Prot_kinase_dom"/>
</dbReference>
<dbReference type="Proteomes" id="UP001642483">
    <property type="component" value="Unassembled WGS sequence"/>
</dbReference>
<dbReference type="PROSITE" id="PS00109">
    <property type="entry name" value="PROTEIN_KINASE_TYR"/>
    <property type="match status" value="1"/>
</dbReference>
<sequence length="1112" mass="128736">MIKIVIKIYCRVNDEHQSDASLQQLLSDFSSLTFEEPSSTSFDAVCKKCAKECHIAPTYFTLFALRDTATEFWLKPCLTLEEYLRTSKKQNINVEFRVRFSFHSEGNNLTEQAHRYSSYNGSCKPVMTDKVITYLFHQRRSDFLQGKFPISDSCTDKMAAALGVAVVDILRLAHEKDRDLHAMENQIKRFKKLLPEYCQTELRSMHFCNRFRVRRKFKHYLHHLSETMAGSANTQRSAAYFHSKYLRNLEMVVGFDCFEMYNIVSKSGFCEDCTNIIVGPNCGIMKVDKSGEKERWCDFQDITSLSIRQHSDENNEHIFLVNLSKMNGTLLSLCLASSVEAENLASCIDGYYQLLTDADHFLCREICSPSLIQRLECFCHGPVTSAHAEEIIRKQSSIQLGDCFLRESVESYDEYFMNTVVLCRPNIEIRNYKLNRENGLLGIYGDGPSHIYQNLSSLLDAYRSADHAHEVPFRINRCIHPNGKEKSNLVICRSSDDHVKHTVDTEQSNGISKPTVFLIQKDYTFLQHLGCGKFTEVMLYANKENKGHKVVLKKVFDVEKSAHVDDSFQEAMFMLNFLKNDYIVQQIGMMKNMMVLEYVPLGSIIEHFKQTSRKECEKWFWYVIWQLAHACTFMEDKECPHGSIRGKNILLWHNSPWPHIKLSDPGVRTETIRNNIPQPVLPAPWLAFEFCKIGSTRPLEWKPTVNADKWSFATTICEICQWSREVQSADAYCLTDELKQRYLTQHVMDIPEALCEERISSLIRDCWCNEPTKRPSFKRILREFGELLPDDFVAQVPSQSKSLIESGTTVPDLNSYQDEMLVKIKELGAGNFGLVELYYYDRYHNGRTEQVAVKTLKEKSNPKTTQEFNNEIETMRRINNKYVVKLQGIAEPSLRIVMEYLPLGSLAQFLSKQKNKRVRLSTLHPLLLKFASQIAQGMLALQEKRLVHRDLALRNILLAQDSHDTPPYVKISDFGLSRILKANSECYVGNPQAFPAQWYAPECLLNDGPNSRHSFQSDVWSFGITLWEMFSYGQRPSYELQSLNHHNLSVLHDLLQRGERLRKPSQCPDAVYREMEKCWEYEPERRTNFEDLQRQFDVLKRQHDTGNGRPPV</sequence>
<dbReference type="Pfam" id="PF21477">
    <property type="entry name" value="FERM_C_FAK1"/>
    <property type="match status" value="1"/>
</dbReference>
<name>A0ABP0GDA6_CLALP</name>
<dbReference type="Gene3D" id="2.30.29.30">
    <property type="entry name" value="Pleckstrin-homology domain (PH domain)/Phosphotyrosine-binding domain (PTB)"/>
    <property type="match status" value="1"/>
</dbReference>
<feature type="domain" description="Protein kinase" evidence="7">
    <location>
        <begin position="821"/>
        <end position="1099"/>
    </location>
</feature>
<feature type="domain" description="FERM" evidence="8">
    <location>
        <begin position="20"/>
        <end position="359"/>
    </location>
</feature>
<dbReference type="PIRSF" id="PIRSF000636">
    <property type="entry name" value="TyrPK_Jak"/>
    <property type="match status" value="1"/>
</dbReference>
<dbReference type="EMBL" id="CAWYQH010000108">
    <property type="protein sequence ID" value="CAK8689590.1"/>
    <property type="molecule type" value="Genomic_DNA"/>
</dbReference>
<keyword evidence="6" id="KW-0067">ATP-binding</keyword>
<dbReference type="InterPro" id="IPR019749">
    <property type="entry name" value="Band_41_domain"/>
</dbReference>
<evidence type="ECO:0000256" key="3">
    <source>
        <dbReference type="ARBA" id="ARBA00022999"/>
    </source>
</evidence>
<keyword evidence="3" id="KW-0727">SH2 domain</keyword>
<dbReference type="Pfam" id="PF18379">
    <property type="entry name" value="FERM_F1"/>
    <property type="match status" value="1"/>
</dbReference>
<feature type="binding site" evidence="6">
    <location>
        <position position="854"/>
    </location>
    <ligand>
        <name>ATP</name>
        <dbReference type="ChEBI" id="CHEBI:30616"/>
    </ligand>
</feature>
<organism evidence="9 10">
    <name type="scientific">Clavelina lepadiformis</name>
    <name type="common">Light-bulb sea squirt</name>
    <name type="synonym">Ascidia lepadiformis</name>
    <dbReference type="NCBI Taxonomy" id="159417"/>
    <lineage>
        <taxon>Eukaryota</taxon>
        <taxon>Metazoa</taxon>
        <taxon>Chordata</taxon>
        <taxon>Tunicata</taxon>
        <taxon>Ascidiacea</taxon>
        <taxon>Aplousobranchia</taxon>
        <taxon>Clavelinidae</taxon>
        <taxon>Clavelina</taxon>
    </lineage>
</organism>
<evidence type="ECO:0000259" key="8">
    <source>
        <dbReference type="PROSITE" id="PS50057"/>
    </source>
</evidence>
<dbReference type="InterPro" id="IPR008266">
    <property type="entry name" value="Tyr_kinase_AS"/>
</dbReference>
<dbReference type="PRINTS" id="PR01823">
    <property type="entry name" value="JANUSKINASE"/>
</dbReference>
<dbReference type="InterPro" id="IPR011993">
    <property type="entry name" value="PH-like_dom_sf"/>
</dbReference>
<feature type="domain" description="Protein kinase" evidence="7">
    <location>
        <begin position="523"/>
        <end position="793"/>
    </location>
</feature>
<dbReference type="SUPFAM" id="SSF56112">
    <property type="entry name" value="Protein kinase-like (PK-like)"/>
    <property type="match status" value="2"/>
</dbReference>
<dbReference type="Gene3D" id="1.10.510.10">
    <property type="entry name" value="Transferase(Phosphotransferase) domain 1"/>
    <property type="match status" value="2"/>
</dbReference>
<dbReference type="InterPro" id="IPR051286">
    <property type="entry name" value="JAK"/>
</dbReference>
<keyword evidence="2" id="KW-0597">Phosphoprotein</keyword>
<evidence type="ECO:0000256" key="1">
    <source>
        <dbReference type="ARBA" id="ARBA00011903"/>
    </source>
</evidence>
<dbReference type="PROSITE" id="PS50057">
    <property type="entry name" value="FERM_3"/>
    <property type="match status" value="1"/>
</dbReference>
<evidence type="ECO:0000256" key="4">
    <source>
        <dbReference type="ARBA" id="ARBA00023137"/>
    </source>
</evidence>
<comment type="caution">
    <text evidence="9">The sequence shown here is derived from an EMBL/GenBank/DDBJ whole genome shotgun (WGS) entry which is preliminary data.</text>
</comment>
<evidence type="ECO:0000313" key="10">
    <source>
        <dbReference type="Proteomes" id="UP001642483"/>
    </source>
</evidence>
<dbReference type="InterPro" id="IPR041155">
    <property type="entry name" value="FERM_F1"/>
</dbReference>
<keyword evidence="4" id="KW-0418">Kinase</keyword>
<dbReference type="Gene3D" id="3.30.200.20">
    <property type="entry name" value="Phosphorylase Kinase, domain 1"/>
    <property type="match status" value="1"/>
</dbReference>
<dbReference type="InterPro" id="IPR036860">
    <property type="entry name" value="SH2_dom_sf"/>
</dbReference>
<evidence type="ECO:0000256" key="2">
    <source>
        <dbReference type="ARBA" id="ARBA00022553"/>
    </source>
</evidence>
<dbReference type="InterPro" id="IPR020635">
    <property type="entry name" value="Tyr_kinase_cat_dom"/>
</dbReference>
<dbReference type="InterPro" id="IPR017441">
    <property type="entry name" value="Protein_kinase_ATP_BS"/>
</dbReference>
<gene>
    <name evidence="9" type="ORF">CVLEPA_LOCUS21571</name>
</gene>
<dbReference type="InterPro" id="IPR001245">
    <property type="entry name" value="Ser-Thr/Tyr_kinase_cat_dom"/>
</dbReference>
<comment type="catalytic activity">
    <reaction evidence="5">
        <text>L-tyrosyl-[protein] + ATP = O-phospho-L-tyrosyl-[protein] + ADP + H(+)</text>
        <dbReference type="Rhea" id="RHEA:10596"/>
        <dbReference type="Rhea" id="RHEA-COMP:10136"/>
        <dbReference type="Rhea" id="RHEA-COMP:20101"/>
        <dbReference type="ChEBI" id="CHEBI:15378"/>
        <dbReference type="ChEBI" id="CHEBI:30616"/>
        <dbReference type="ChEBI" id="CHEBI:46858"/>
        <dbReference type="ChEBI" id="CHEBI:61978"/>
        <dbReference type="ChEBI" id="CHEBI:456216"/>
        <dbReference type="EC" id="2.7.10.2"/>
    </reaction>
</comment>
<dbReference type="SUPFAM" id="SSF50729">
    <property type="entry name" value="PH domain-like"/>
    <property type="match status" value="1"/>
</dbReference>
<keyword evidence="4" id="KW-0829">Tyrosine-protein kinase</keyword>
<dbReference type="EC" id="2.7.10.2" evidence="1"/>
<keyword evidence="4" id="KW-0808">Transferase</keyword>
<dbReference type="SMART" id="SM00219">
    <property type="entry name" value="TyrKc"/>
    <property type="match status" value="1"/>
</dbReference>
<evidence type="ECO:0000313" key="9">
    <source>
        <dbReference type="EMBL" id="CAK8689590.1"/>
    </source>
</evidence>
<dbReference type="InterPro" id="IPR011009">
    <property type="entry name" value="Kinase-like_dom_sf"/>
</dbReference>
<dbReference type="PANTHER" id="PTHR45807:SF7">
    <property type="entry name" value="TYROSINE-PROTEIN KINASE HOPSCOTCH"/>
    <property type="match status" value="1"/>
</dbReference>
<dbReference type="PROSITE" id="PS00107">
    <property type="entry name" value="PROTEIN_KINASE_ATP"/>
    <property type="match status" value="1"/>
</dbReference>
<dbReference type="InterPro" id="IPR016251">
    <property type="entry name" value="Tyr_kinase_non-rcpt_Jak/Tyk2"/>
</dbReference>
<dbReference type="InterPro" id="IPR000299">
    <property type="entry name" value="FERM_domain"/>
</dbReference>
<dbReference type="SMART" id="SM00295">
    <property type="entry name" value="B41"/>
    <property type="match status" value="1"/>
</dbReference>
<dbReference type="PROSITE" id="PS50011">
    <property type="entry name" value="PROTEIN_KINASE_DOM"/>
    <property type="match status" value="2"/>
</dbReference>
<dbReference type="SUPFAM" id="SSF55550">
    <property type="entry name" value="SH2 domain"/>
    <property type="match status" value="1"/>
</dbReference>